<evidence type="ECO:0000313" key="1">
    <source>
        <dbReference type="EMBL" id="PHQ48280.1"/>
    </source>
</evidence>
<protein>
    <submittedName>
        <fullName evidence="1">Uncharacterized protein</fullName>
    </submittedName>
</protein>
<gene>
    <name evidence="1" type="ORF">BLA24_33280</name>
</gene>
<dbReference type="EMBL" id="NHZO01000168">
    <property type="protein sequence ID" value="PHQ48280.1"/>
    <property type="molecule type" value="Genomic_DNA"/>
</dbReference>
<proteinExistence type="predicted"/>
<comment type="caution">
    <text evidence="1">The sequence shown here is derived from an EMBL/GenBank/DDBJ whole genome shotgun (WGS) entry which is preliminary data.</text>
</comment>
<accession>A0A2G1XAM9</accession>
<name>A0A2G1XAM9_STRCJ</name>
<reference evidence="1 2" key="1">
    <citation type="journal article" date="2017" name="Biochemistry">
        <title>Identification of the Biosynthetic Pathway for the Antibiotic Bicyclomycin.</title>
        <authorList>
            <person name="Patteson J."/>
            <person name="Cai W."/>
            <person name="Johnson R.A."/>
            <person name="Santa Maria K."/>
            <person name="Li B."/>
        </authorList>
    </citation>
    <scope>NUCLEOTIDE SEQUENCE [LARGE SCALE GENOMIC DNA]</scope>
    <source>
        <strain evidence="1 2">ATCC 21532</strain>
    </source>
</reference>
<keyword evidence="2" id="KW-1185">Reference proteome</keyword>
<organism evidence="1 2">
    <name type="scientific">Streptomyces cinnamoneus</name>
    <name type="common">Streptoverticillium cinnamoneum</name>
    <dbReference type="NCBI Taxonomy" id="53446"/>
    <lineage>
        <taxon>Bacteria</taxon>
        <taxon>Bacillati</taxon>
        <taxon>Actinomycetota</taxon>
        <taxon>Actinomycetes</taxon>
        <taxon>Kitasatosporales</taxon>
        <taxon>Streptomycetaceae</taxon>
        <taxon>Streptomyces</taxon>
        <taxon>Streptomyces cinnamoneus group</taxon>
    </lineage>
</organism>
<dbReference type="AlphaFoldDB" id="A0A2G1XAM9"/>
<sequence length="173" mass="17709">MGFAVAEDVSVARRVPERPRHGDLAWSPRVLSGYRTGRRAGDERLTPDSVVRVALRAQRTAGPSGGLVPAVLRAPRGTGFVGFAQGPSALITPSVARGPRRAGLGRYRTLRGAGPVVGPAPGSSVRAASLPRGEAGFLNGSALMPGAHPVLARSSVDMPRAHRGNGGEVPGSG</sequence>
<dbReference type="Proteomes" id="UP000222531">
    <property type="component" value="Unassembled WGS sequence"/>
</dbReference>
<evidence type="ECO:0000313" key="2">
    <source>
        <dbReference type="Proteomes" id="UP000222531"/>
    </source>
</evidence>